<dbReference type="GO" id="GO:0004930">
    <property type="term" value="F:G protein-coupled receptor activity"/>
    <property type="evidence" value="ECO:0007669"/>
    <property type="project" value="TreeGrafter"/>
</dbReference>
<dbReference type="PANTHER" id="PTHR23112">
    <property type="entry name" value="G PROTEIN-COUPLED RECEPTOR 157-RELATED"/>
    <property type="match status" value="1"/>
</dbReference>
<evidence type="ECO:0000256" key="3">
    <source>
        <dbReference type="ARBA" id="ARBA00022989"/>
    </source>
</evidence>
<name>A0A0D7B5B3_9AGAR</name>
<feature type="transmembrane region" description="Helical" evidence="5">
    <location>
        <begin position="179"/>
        <end position="201"/>
    </location>
</feature>
<organism evidence="6 7">
    <name type="scientific">Cylindrobasidium torrendii FP15055 ss-10</name>
    <dbReference type="NCBI Taxonomy" id="1314674"/>
    <lineage>
        <taxon>Eukaryota</taxon>
        <taxon>Fungi</taxon>
        <taxon>Dikarya</taxon>
        <taxon>Basidiomycota</taxon>
        <taxon>Agaricomycotina</taxon>
        <taxon>Agaricomycetes</taxon>
        <taxon>Agaricomycetidae</taxon>
        <taxon>Agaricales</taxon>
        <taxon>Marasmiineae</taxon>
        <taxon>Physalacriaceae</taxon>
        <taxon>Cylindrobasidium</taxon>
    </lineage>
</organism>
<protein>
    <recommendedName>
        <fullName evidence="8">G-protein coupled receptors family 2 profile 2 domain-containing protein</fullName>
    </recommendedName>
</protein>
<feature type="transmembrane region" description="Helical" evidence="5">
    <location>
        <begin position="20"/>
        <end position="44"/>
    </location>
</feature>
<dbReference type="STRING" id="1314674.A0A0D7B5B3"/>
<keyword evidence="7" id="KW-1185">Reference proteome</keyword>
<dbReference type="PANTHER" id="PTHR23112:SF0">
    <property type="entry name" value="TRANSMEMBRANE PROTEIN 116"/>
    <property type="match status" value="1"/>
</dbReference>
<keyword evidence="4 5" id="KW-0472">Membrane</keyword>
<gene>
    <name evidence="6" type="ORF">CYLTODRAFT_53294</name>
</gene>
<evidence type="ECO:0000313" key="6">
    <source>
        <dbReference type="EMBL" id="KIY65743.1"/>
    </source>
</evidence>
<feature type="transmembrane region" description="Helical" evidence="5">
    <location>
        <begin position="91"/>
        <end position="116"/>
    </location>
</feature>
<dbReference type="EMBL" id="KN880578">
    <property type="protein sequence ID" value="KIY65743.1"/>
    <property type="molecule type" value="Genomic_DNA"/>
</dbReference>
<dbReference type="OrthoDB" id="3251871at2759"/>
<keyword evidence="3 5" id="KW-1133">Transmembrane helix</keyword>
<dbReference type="GO" id="GO:0005886">
    <property type="term" value="C:plasma membrane"/>
    <property type="evidence" value="ECO:0007669"/>
    <property type="project" value="TreeGrafter"/>
</dbReference>
<accession>A0A0D7B5B3</accession>
<dbReference type="GO" id="GO:0007189">
    <property type="term" value="P:adenylate cyclase-activating G protein-coupled receptor signaling pathway"/>
    <property type="evidence" value="ECO:0007669"/>
    <property type="project" value="TreeGrafter"/>
</dbReference>
<dbReference type="Gene3D" id="1.20.1070.10">
    <property type="entry name" value="Rhodopsin 7-helix transmembrane proteins"/>
    <property type="match status" value="1"/>
</dbReference>
<evidence type="ECO:0000256" key="5">
    <source>
        <dbReference type="SAM" id="Phobius"/>
    </source>
</evidence>
<comment type="subcellular location">
    <subcellularLocation>
        <location evidence="1">Membrane</location>
        <topology evidence="1">Multi-pass membrane protein</topology>
    </subcellularLocation>
</comment>
<evidence type="ECO:0008006" key="8">
    <source>
        <dbReference type="Google" id="ProtNLM"/>
    </source>
</evidence>
<reference evidence="6 7" key="1">
    <citation type="journal article" date="2015" name="Fungal Genet. Biol.">
        <title>Evolution of novel wood decay mechanisms in Agaricales revealed by the genome sequences of Fistulina hepatica and Cylindrobasidium torrendii.</title>
        <authorList>
            <person name="Floudas D."/>
            <person name="Held B.W."/>
            <person name="Riley R."/>
            <person name="Nagy L.G."/>
            <person name="Koehler G."/>
            <person name="Ransdell A.S."/>
            <person name="Younus H."/>
            <person name="Chow J."/>
            <person name="Chiniquy J."/>
            <person name="Lipzen A."/>
            <person name="Tritt A."/>
            <person name="Sun H."/>
            <person name="Haridas S."/>
            <person name="LaButti K."/>
            <person name="Ohm R.A."/>
            <person name="Kues U."/>
            <person name="Blanchette R.A."/>
            <person name="Grigoriev I.V."/>
            <person name="Minto R.E."/>
            <person name="Hibbett D.S."/>
        </authorList>
    </citation>
    <scope>NUCLEOTIDE SEQUENCE [LARGE SCALE GENOMIC DNA]</scope>
    <source>
        <strain evidence="6 7">FP15055 ss-10</strain>
    </source>
</reference>
<sequence length="359" mass="39931">MGLFSSVPFTYEQNKMATEVWLYSSFAGAACCALVLLMIGILFLHSESRAQLDRVSFRLLTCSLLANMAFCIASGSIGLVNEDYWGCGASVMLIVLTLHISTFLLFCIALNLYLVIAHKANGHSVEQWYYICSVCIALMLSLPPFLANQYGWDEIIGGCWYSNRRDMAERIRWQVATQLFWSIACSFGEFVGFVTVFMHMLNHHLAFSRAVVPNRGDLHYTVTYRGVIIRIALYPFASLILNCITVACDIHGTVTSNSHSAATANTYRVRLLNDFCYGGRGIVYAALSISDPVVARPSCSNPLQGIFTKALTLEGSTTSYAQARSCRPKRRHSAFHPNHPRSREPFGRRVSSIACCHQA</sequence>
<dbReference type="AlphaFoldDB" id="A0A0D7B5B3"/>
<proteinExistence type="predicted"/>
<feature type="transmembrane region" description="Helical" evidence="5">
    <location>
        <begin position="56"/>
        <end position="79"/>
    </location>
</feature>
<evidence type="ECO:0000256" key="1">
    <source>
        <dbReference type="ARBA" id="ARBA00004141"/>
    </source>
</evidence>
<dbReference type="Proteomes" id="UP000054007">
    <property type="component" value="Unassembled WGS sequence"/>
</dbReference>
<feature type="transmembrane region" description="Helical" evidence="5">
    <location>
        <begin position="222"/>
        <end position="241"/>
    </location>
</feature>
<evidence type="ECO:0000256" key="2">
    <source>
        <dbReference type="ARBA" id="ARBA00022692"/>
    </source>
</evidence>
<evidence type="ECO:0000256" key="4">
    <source>
        <dbReference type="ARBA" id="ARBA00023136"/>
    </source>
</evidence>
<keyword evidence="2 5" id="KW-0812">Transmembrane</keyword>
<evidence type="ECO:0000313" key="7">
    <source>
        <dbReference type="Proteomes" id="UP000054007"/>
    </source>
</evidence>